<dbReference type="AlphaFoldDB" id="A0A6A5U0X3"/>
<evidence type="ECO:0000313" key="3">
    <source>
        <dbReference type="Proteomes" id="UP000800035"/>
    </source>
</evidence>
<dbReference type="EMBL" id="ML976987">
    <property type="protein sequence ID" value="KAF1958505.1"/>
    <property type="molecule type" value="Genomic_DNA"/>
</dbReference>
<name>A0A6A5U0X3_9PLEO</name>
<gene>
    <name evidence="2" type="ORF">CC80DRAFT_559568</name>
</gene>
<feature type="non-terminal residue" evidence="2">
    <location>
        <position position="1"/>
    </location>
</feature>
<accession>A0A6A5U0X3</accession>
<evidence type="ECO:0000313" key="2">
    <source>
        <dbReference type="EMBL" id="KAF1958505.1"/>
    </source>
</evidence>
<feature type="region of interest" description="Disordered" evidence="1">
    <location>
        <begin position="350"/>
        <end position="407"/>
    </location>
</feature>
<keyword evidence="3" id="KW-1185">Reference proteome</keyword>
<evidence type="ECO:0000256" key="1">
    <source>
        <dbReference type="SAM" id="MobiDB-lite"/>
    </source>
</evidence>
<dbReference type="Proteomes" id="UP000800035">
    <property type="component" value="Unassembled WGS sequence"/>
</dbReference>
<protein>
    <submittedName>
        <fullName evidence="2">Uncharacterized protein</fullName>
    </submittedName>
</protein>
<reference evidence="2" key="1">
    <citation type="journal article" date="2020" name="Stud. Mycol.">
        <title>101 Dothideomycetes genomes: a test case for predicting lifestyles and emergence of pathogens.</title>
        <authorList>
            <person name="Haridas S."/>
            <person name="Albert R."/>
            <person name="Binder M."/>
            <person name="Bloem J."/>
            <person name="Labutti K."/>
            <person name="Salamov A."/>
            <person name="Andreopoulos B."/>
            <person name="Baker S."/>
            <person name="Barry K."/>
            <person name="Bills G."/>
            <person name="Bluhm B."/>
            <person name="Cannon C."/>
            <person name="Castanera R."/>
            <person name="Culley D."/>
            <person name="Daum C."/>
            <person name="Ezra D."/>
            <person name="Gonzalez J."/>
            <person name="Henrissat B."/>
            <person name="Kuo A."/>
            <person name="Liang C."/>
            <person name="Lipzen A."/>
            <person name="Lutzoni F."/>
            <person name="Magnuson J."/>
            <person name="Mondo S."/>
            <person name="Nolan M."/>
            <person name="Ohm R."/>
            <person name="Pangilinan J."/>
            <person name="Park H.-J."/>
            <person name="Ramirez L."/>
            <person name="Alfaro M."/>
            <person name="Sun H."/>
            <person name="Tritt A."/>
            <person name="Yoshinaga Y."/>
            <person name="Zwiers L.-H."/>
            <person name="Turgeon B."/>
            <person name="Goodwin S."/>
            <person name="Spatafora J."/>
            <person name="Crous P."/>
            <person name="Grigoriev I."/>
        </authorList>
    </citation>
    <scope>NUCLEOTIDE SEQUENCE</scope>
    <source>
        <strain evidence="2">CBS 675.92</strain>
    </source>
</reference>
<sequence length="423" mass="49097">EFFHSFPNEFKYKWSTFIARDWTAEDTALHACIMACRLRNLDALVQQTDELIRTSQTHQVRVLDYQSTFYHQYSEALRSMRIVLDHGAIVEYAAFLLQHMPDPRLQHSRRLMHEHTPHIRAFAHLVLEFRRALAVPRLASQFFSINLRLMMIYYNYREQEHVLIQEFKEARAQTKMLSGSRGFRAGESVNMQYEKALKAKNVFALKNHLGSQLSTFVDEKAPKLWPAFSIWDAIIFLDNIIAAIMAELTTRVNMLWSYARRLTSVNAKNQLIGWIFKVRRREATVYILKEELRDLNQFAFVLSGFRALDTSCTIPTAIIEKSRQFQLAREHADVRYRRARLEALDYSMEHKRRGNASASKAEPRQSKREKKAKSSLAVEPVKPAGKKERKRKTSSTSKLVKPARKKKKVAAMGTLDILAAAGY</sequence>
<organism evidence="2 3">
    <name type="scientific">Byssothecium circinans</name>
    <dbReference type="NCBI Taxonomy" id="147558"/>
    <lineage>
        <taxon>Eukaryota</taxon>
        <taxon>Fungi</taxon>
        <taxon>Dikarya</taxon>
        <taxon>Ascomycota</taxon>
        <taxon>Pezizomycotina</taxon>
        <taxon>Dothideomycetes</taxon>
        <taxon>Pleosporomycetidae</taxon>
        <taxon>Pleosporales</taxon>
        <taxon>Massarineae</taxon>
        <taxon>Massarinaceae</taxon>
        <taxon>Byssothecium</taxon>
    </lineage>
</organism>
<proteinExistence type="predicted"/>